<evidence type="ECO:0000256" key="5">
    <source>
        <dbReference type="ARBA" id="ARBA00023136"/>
    </source>
</evidence>
<evidence type="ECO:0000313" key="8">
    <source>
        <dbReference type="EMBL" id="KAF6035610.1"/>
    </source>
</evidence>
<feature type="transmembrane region" description="Helical" evidence="6">
    <location>
        <begin position="26"/>
        <end position="49"/>
    </location>
</feature>
<feature type="transmembrane region" description="Helical" evidence="6">
    <location>
        <begin position="162"/>
        <end position="186"/>
    </location>
</feature>
<feature type="domain" description="Major facilitator superfamily (MFS) profile" evidence="7">
    <location>
        <begin position="1"/>
        <end position="209"/>
    </location>
</feature>
<comment type="subcellular location">
    <subcellularLocation>
        <location evidence="1">Membrane</location>
        <topology evidence="1">Multi-pass membrane protein</topology>
    </subcellularLocation>
</comment>
<dbReference type="InterPro" id="IPR011701">
    <property type="entry name" value="MFS"/>
</dbReference>
<sequence>MVSCGMSLSYLGPIFSPYMKATFPNISIPQIGLLFTIASGIYALLAPVMGYISDKGLEGSLAVIGSFITAAGFLLLGPNPWLAKFIPISIPETVIALILFGVGAGGIMIPIFPLLYRMARSCGLPDNLQTFGLVSGLFTSGFSLGAFLGPTLAGYLVNQYEFAWSSSVCGFLNIFTGVLLLVYILIMKAQHRWPLRVPEEIVNTEEDNI</sequence>
<dbReference type="SUPFAM" id="SSF103473">
    <property type="entry name" value="MFS general substrate transporter"/>
    <property type="match status" value="1"/>
</dbReference>
<evidence type="ECO:0000313" key="9">
    <source>
        <dbReference type="Proteomes" id="UP000593567"/>
    </source>
</evidence>
<dbReference type="InterPro" id="IPR036259">
    <property type="entry name" value="MFS_trans_sf"/>
</dbReference>
<feature type="transmembrane region" description="Helical" evidence="6">
    <location>
        <begin position="61"/>
        <end position="82"/>
    </location>
</feature>
<gene>
    <name evidence="8" type="ORF">EB796_006073</name>
</gene>
<dbReference type="InterPro" id="IPR050930">
    <property type="entry name" value="MFS_Vesicular_Transporter"/>
</dbReference>
<name>A0A7J7KAB6_BUGNE</name>
<accession>A0A7J7KAB6</accession>
<keyword evidence="4 6" id="KW-1133">Transmembrane helix</keyword>
<evidence type="ECO:0000256" key="4">
    <source>
        <dbReference type="ARBA" id="ARBA00022989"/>
    </source>
</evidence>
<evidence type="ECO:0000256" key="6">
    <source>
        <dbReference type="SAM" id="Phobius"/>
    </source>
</evidence>
<comment type="caution">
    <text evidence="8">The sequence shown here is derived from an EMBL/GenBank/DDBJ whole genome shotgun (WGS) entry which is preliminary data.</text>
</comment>
<reference evidence="8" key="1">
    <citation type="submission" date="2020-06" db="EMBL/GenBank/DDBJ databases">
        <title>Draft genome of Bugula neritina, a colonial animal packing powerful symbionts and potential medicines.</title>
        <authorList>
            <person name="Rayko M."/>
        </authorList>
    </citation>
    <scope>NUCLEOTIDE SEQUENCE [LARGE SCALE GENOMIC DNA]</scope>
    <source>
        <strain evidence="8">Kwan_BN1</strain>
    </source>
</reference>
<evidence type="ECO:0000256" key="3">
    <source>
        <dbReference type="ARBA" id="ARBA00022692"/>
    </source>
</evidence>
<proteinExistence type="predicted"/>
<keyword evidence="3 6" id="KW-0812">Transmembrane</keyword>
<feature type="transmembrane region" description="Helical" evidence="6">
    <location>
        <begin position="94"/>
        <end position="116"/>
    </location>
</feature>
<dbReference type="PROSITE" id="PS50850">
    <property type="entry name" value="MFS"/>
    <property type="match status" value="1"/>
</dbReference>
<dbReference type="OrthoDB" id="6153627at2759"/>
<keyword evidence="2" id="KW-0813">Transport</keyword>
<dbReference type="GO" id="GO:0016020">
    <property type="term" value="C:membrane"/>
    <property type="evidence" value="ECO:0007669"/>
    <property type="project" value="UniProtKB-SubCell"/>
</dbReference>
<dbReference type="EMBL" id="VXIV02000852">
    <property type="protein sequence ID" value="KAF6035610.1"/>
    <property type="molecule type" value="Genomic_DNA"/>
</dbReference>
<evidence type="ECO:0000259" key="7">
    <source>
        <dbReference type="PROSITE" id="PS50850"/>
    </source>
</evidence>
<dbReference type="InterPro" id="IPR020846">
    <property type="entry name" value="MFS_dom"/>
</dbReference>
<feature type="transmembrane region" description="Helical" evidence="6">
    <location>
        <begin position="128"/>
        <end position="150"/>
    </location>
</feature>
<dbReference type="PANTHER" id="PTHR23506">
    <property type="entry name" value="GH10249P"/>
    <property type="match status" value="1"/>
</dbReference>
<keyword evidence="9" id="KW-1185">Reference proteome</keyword>
<evidence type="ECO:0000256" key="2">
    <source>
        <dbReference type="ARBA" id="ARBA00022448"/>
    </source>
</evidence>
<dbReference type="Proteomes" id="UP000593567">
    <property type="component" value="Unassembled WGS sequence"/>
</dbReference>
<organism evidence="8 9">
    <name type="scientific">Bugula neritina</name>
    <name type="common">Brown bryozoan</name>
    <name type="synonym">Sertularia neritina</name>
    <dbReference type="NCBI Taxonomy" id="10212"/>
    <lineage>
        <taxon>Eukaryota</taxon>
        <taxon>Metazoa</taxon>
        <taxon>Spiralia</taxon>
        <taxon>Lophotrochozoa</taxon>
        <taxon>Bryozoa</taxon>
        <taxon>Gymnolaemata</taxon>
        <taxon>Cheilostomatida</taxon>
        <taxon>Flustrina</taxon>
        <taxon>Buguloidea</taxon>
        <taxon>Bugulidae</taxon>
        <taxon>Bugula</taxon>
    </lineage>
</organism>
<dbReference type="PANTHER" id="PTHR23506:SF26">
    <property type="entry name" value="MFS-TYPE TRANSPORTER SLC18B1"/>
    <property type="match status" value="1"/>
</dbReference>
<dbReference type="GO" id="GO:0022857">
    <property type="term" value="F:transmembrane transporter activity"/>
    <property type="evidence" value="ECO:0007669"/>
    <property type="project" value="InterPro"/>
</dbReference>
<dbReference type="Pfam" id="PF07690">
    <property type="entry name" value="MFS_1"/>
    <property type="match status" value="1"/>
</dbReference>
<evidence type="ECO:0000256" key="1">
    <source>
        <dbReference type="ARBA" id="ARBA00004141"/>
    </source>
</evidence>
<dbReference type="AlphaFoldDB" id="A0A7J7KAB6"/>
<protein>
    <submittedName>
        <fullName evidence="8">SLC18B1</fullName>
    </submittedName>
</protein>
<keyword evidence="5 6" id="KW-0472">Membrane</keyword>
<dbReference type="Gene3D" id="1.20.1250.20">
    <property type="entry name" value="MFS general substrate transporter like domains"/>
    <property type="match status" value="1"/>
</dbReference>